<feature type="domain" description="Transglutaminase-like" evidence="1">
    <location>
        <begin position="164"/>
        <end position="230"/>
    </location>
</feature>
<reference evidence="2 3" key="1">
    <citation type="submission" date="2019-06" db="EMBL/GenBank/DDBJ databases">
        <title>Draft genome sequence of Miniimonas arenae KCTC 19750T isolated from sea sand.</title>
        <authorList>
            <person name="Park S.-J."/>
        </authorList>
    </citation>
    <scope>NUCLEOTIDE SEQUENCE [LARGE SCALE GENOMIC DNA]</scope>
    <source>
        <strain evidence="2 3">KCTC 19750</strain>
    </source>
</reference>
<evidence type="ECO:0000313" key="3">
    <source>
        <dbReference type="Proteomes" id="UP000313849"/>
    </source>
</evidence>
<dbReference type="SUPFAM" id="SSF54001">
    <property type="entry name" value="Cysteine proteinases"/>
    <property type="match status" value="1"/>
</dbReference>
<dbReference type="InterPro" id="IPR038765">
    <property type="entry name" value="Papain-like_cys_pep_sf"/>
</dbReference>
<sequence length="273" mass="30777">MLQRIGFDIHLAVSSPTMLVANLLVRPEFQRDLRALEHLSISPELVSEAYSDPFGNRAVRVAIPEGVDLVELSLDTVAYYSGEPDPVVPDAEQHPLHELPVEVLQFLLPSRYCEVDSELMDYAWQTFGSVPPGWARVQAVVDAVHERIRFDYANARPTRTALEAFREGTGVCRDFAHLAVTLCRCLNIPARYVNGYLGDIGIEPLPDPMDFSAWFHVYLGGRWYAFDARHNEPRIGRIEIAYGRDAADVAMTTVFGSHELRRFEVTTYELPDA</sequence>
<dbReference type="RefSeq" id="WP_108718762.1">
    <property type="nucleotide sequence ID" value="NZ_VENP01000016.1"/>
</dbReference>
<accession>A0A5C5BBY3</accession>
<dbReference type="SMART" id="SM00460">
    <property type="entry name" value="TGc"/>
    <property type="match status" value="1"/>
</dbReference>
<evidence type="ECO:0000313" key="2">
    <source>
        <dbReference type="EMBL" id="TNU75102.1"/>
    </source>
</evidence>
<organism evidence="2 3">
    <name type="scientific">Miniimonas arenae</name>
    <dbReference type="NCBI Taxonomy" id="676201"/>
    <lineage>
        <taxon>Bacteria</taxon>
        <taxon>Bacillati</taxon>
        <taxon>Actinomycetota</taxon>
        <taxon>Actinomycetes</taxon>
        <taxon>Micrococcales</taxon>
        <taxon>Beutenbergiaceae</taxon>
        <taxon>Miniimonas</taxon>
    </lineage>
</organism>
<gene>
    <name evidence="2" type="ORF">FH969_06060</name>
</gene>
<dbReference type="PANTHER" id="PTHR33490:SF12">
    <property type="entry name" value="BLL5557 PROTEIN"/>
    <property type="match status" value="1"/>
</dbReference>
<dbReference type="Proteomes" id="UP000313849">
    <property type="component" value="Unassembled WGS sequence"/>
</dbReference>
<dbReference type="PANTHER" id="PTHR33490">
    <property type="entry name" value="BLR5614 PROTEIN-RELATED"/>
    <property type="match status" value="1"/>
</dbReference>
<dbReference type="Gene3D" id="2.60.40.2250">
    <property type="match status" value="1"/>
</dbReference>
<dbReference type="InterPro" id="IPR002931">
    <property type="entry name" value="Transglutaminase-like"/>
</dbReference>
<dbReference type="AlphaFoldDB" id="A0A5C5BBY3"/>
<comment type="caution">
    <text evidence="2">The sequence shown here is derived from an EMBL/GenBank/DDBJ whole genome shotgun (WGS) entry which is preliminary data.</text>
</comment>
<dbReference type="Gene3D" id="3.10.620.30">
    <property type="match status" value="1"/>
</dbReference>
<dbReference type="EMBL" id="VENP01000016">
    <property type="protein sequence ID" value="TNU75102.1"/>
    <property type="molecule type" value="Genomic_DNA"/>
</dbReference>
<name>A0A5C5BBY3_9MICO</name>
<protein>
    <submittedName>
        <fullName evidence="2">Transglutaminase family protein</fullName>
    </submittedName>
</protein>
<dbReference type="OrthoDB" id="5438043at2"/>
<keyword evidence="3" id="KW-1185">Reference proteome</keyword>
<proteinExistence type="predicted"/>
<dbReference type="Pfam" id="PF01841">
    <property type="entry name" value="Transglut_core"/>
    <property type="match status" value="1"/>
</dbReference>
<evidence type="ECO:0000259" key="1">
    <source>
        <dbReference type="SMART" id="SM00460"/>
    </source>
</evidence>